<dbReference type="InterPro" id="IPR010985">
    <property type="entry name" value="Ribbon_hlx_hlx"/>
</dbReference>
<dbReference type="RefSeq" id="WP_133320419.1">
    <property type="nucleotide sequence ID" value="NZ_SMTF01000001.1"/>
</dbReference>
<evidence type="ECO:0000313" key="1">
    <source>
        <dbReference type="EMBL" id="TDK28599.1"/>
    </source>
</evidence>
<dbReference type="SUPFAM" id="SSF47598">
    <property type="entry name" value="Ribbon-helix-helix"/>
    <property type="match status" value="1"/>
</dbReference>
<keyword evidence="2" id="KW-1185">Reference proteome</keyword>
<reference evidence="1 2" key="1">
    <citation type="submission" date="2019-03" db="EMBL/GenBank/DDBJ databases">
        <title>Luteimonas zhaokaii sp.nov., isolated from the rectal contents of Plateau pika in Yushu, Qinghai Province, China.</title>
        <authorList>
            <person name="Zhang G."/>
        </authorList>
    </citation>
    <scope>NUCLEOTIDE SEQUENCE [LARGE SCALE GENOMIC DNA]</scope>
    <source>
        <strain evidence="1 2">B9</strain>
    </source>
</reference>
<name>A0A4R5U4N0_9GAMM</name>
<dbReference type="AlphaFoldDB" id="A0A4R5U4N0"/>
<dbReference type="GeneID" id="93740621"/>
<dbReference type="Proteomes" id="UP000294796">
    <property type="component" value="Unassembled WGS sequence"/>
</dbReference>
<organism evidence="1 2">
    <name type="scientific">Luteimonas aestuarii</name>
    <dbReference type="NCBI Taxonomy" id="453837"/>
    <lineage>
        <taxon>Bacteria</taxon>
        <taxon>Pseudomonadati</taxon>
        <taxon>Pseudomonadota</taxon>
        <taxon>Gammaproteobacteria</taxon>
        <taxon>Lysobacterales</taxon>
        <taxon>Lysobacteraceae</taxon>
        <taxon>Luteimonas</taxon>
    </lineage>
</organism>
<dbReference type="EMBL" id="SMTF01000001">
    <property type="protein sequence ID" value="TDK28599.1"/>
    <property type="molecule type" value="Genomic_DNA"/>
</dbReference>
<protein>
    <submittedName>
        <fullName evidence="1">Ribbon-helix-helix protein, CopG family</fullName>
    </submittedName>
</protein>
<sequence length="42" mass="5046">MKKHVRIKRPLAERLRRAAEEEEMTESEFIRRVLEKALPRAA</sequence>
<dbReference type="GO" id="GO:0006355">
    <property type="term" value="P:regulation of DNA-templated transcription"/>
    <property type="evidence" value="ECO:0007669"/>
    <property type="project" value="InterPro"/>
</dbReference>
<evidence type="ECO:0000313" key="2">
    <source>
        <dbReference type="Proteomes" id="UP000294796"/>
    </source>
</evidence>
<comment type="caution">
    <text evidence="1">The sequence shown here is derived from an EMBL/GenBank/DDBJ whole genome shotgun (WGS) entry which is preliminary data.</text>
</comment>
<gene>
    <name evidence="1" type="ORF">E2F46_01585</name>
</gene>
<proteinExistence type="predicted"/>
<accession>A0A4R5U4N0</accession>